<dbReference type="SUPFAM" id="SSF55073">
    <property type="entry name" value="Nucleotide cyclase"/>
    <property type="match status" value="1"/>
</dbReference>
<dbReference type="SMART" id="SM00052">
    <property type="entry name" value="EAL"/>
    <property type="match status" value="1"/>
</dbReference>
<dbReference type="Gene3D" id="3.30.450.40">
    <property type="match status" value="2"/>
</dbReference>
<dbReference type="InterPro" id="IPR000160">
    <property type="entry name" value="GGDEF_dom"/>
</dbReference>
<evidence type="ECO:0000256" key="3">
    <source>
        <dbReference type="PROSITE-ProRule" id="PRU00169"/>
    </source>
</evidence>
<dbReference type="PANTHER" id="PTHR44757:SF2">
    <property type="entry name" value="BIOFILM ARCHITECTURE MAINTENANCE PROTEIN MBAA"/>
    <property type="match status" value="1"/>
</dbReference>
<keyword evidence="2" id="KW-0418">Kinase</keyword>
<dbReference type="GO" id="GO:0000160">
    <property type="term" value="P:phosphorelay signal transduction system"/>
    <property type="evidence" value="ECO:0007669"/>
    <property type="project" value="InterPro"/>
</dbReference>
<dbReference type="PANTHER" id="PTHR44757">
    <property type="entry name" value="DIGUANYLATE CYCLASE DGCP"/>
    <property type="match status" value="1"/>
</dbReference>
<evidence type="ECO:0000256" key="1">
    <source>
        <dbReference type="ARBA" id="ARBA00022679"/>
    </source>
</evidence>
<dbReference type="Pfam" id="PF00563">
    <property type="entry name" value="EAL"/>
    <property type="match status" value="1"/>
</dbReference>
<dbReference type="PROSITE" id="PS50110">
    <property type="entry name" value="RESPONSE_REGULATORY"/>
    <property type="match status" value="1"/>
</dbReference>
<dbReference type="CDD" id="cd01949">
    <property type="entry name" value="GGDEF"/>
    <property type="match status" value="1"/>
</dbReference>
<dbReference type="EMBL" id="FOBH01000003">
    <property type="protein sequence ID" value="SEK85783.1"/>
    <property type="molecule type" value="Genomic_DNA"/>
</dbReference>
<dbReference type="InterPro" id="IPR011006">
    <property type="entry name" value="CheY-like_superfamily"/>
</dbReference>
<dbReference type="SUPFAM" id="SSF141868">
    <property type="entry name" value="EAL domain-like"/>
    <property type="match status" value="1"/>
</dbReference>
<keyword evidence="3" id="KW-0597">Phosphoprotein</keyword>
<dbReference type="InterPro" id="IPR003018">
    <property type="entry name" value="GAF"/>
</dbReference>
<dbReference type="GO" id="GO:0016301">
    <property type="term" value="F:kinase activity"/>
    <property type="evidence" value="ECO:0007669"/>
    <property type="project" value="UniProtKB-KW"/>
</dbReference>
<dbReference type="Proteomes" id="UP000198620">
    <property type="component" value="Unassembled WGS sequence"/>
</dbReference>
<dbReference type="InterPro" id="IPR052155">
    <property type="entry name" value="Biofilm_reg_signaling"/>
</dbReference>
<dbReference type="PROSITE" id="PS50887">
    <property type="entry name" value="GGDEF"/>
    <property type="match status" value="1"/>
</dbReference>
<feature type="domain" description="Response regulatory" evidence="4">
    <location>
        <begin position="13"/>
        <end position="129"/>
    </location>
</feature>
<dbReference type="SUPFAM" id="SSF52172">
    <property type="entry name" value="CheY-like"/>
    <property type="match status" value="1"/>
</dbReference>
<dbReference type="Pfam" id="PF00990">
    <property type="entry name" value="GGDEF"/>
    <property type="match status" value="1"/>
</dbReference>
<evidence type="ECO:0000259" key="4">
    <source>
        <dbReference type="PROSITE" id="PS50110"/>
    </source>
</evidence>
<evidence type="ECO:0000313" key="7">
    <source>
        <dbReference type="EMBL" id="SEK85783.1"/>
    </source>
</evidence>
<dbReference type="InterPro" id="IPR001789">
    <property type="entry name" value="Sig_transdc_resp-reg_receiver"/>
</dbReference>
<keyword evidence="8" id="KW-1185">Reference proteome</keyword>
<dbReference type="SMART" id="SM00065">
    <property type="entry name" value="GAF"/>
    <property type="match status" value="2"/>
</dbReference>
<dbReference type="InterPro" id="IPR029787">
    <property type="entry name" value="Nucleotide_cyclase"/>
</dbReference>
<dbReference type="InterPro" id="IPR029016">
    <property type="entry name" value="GAF-like_dom_sf"/>
</dbReference>
<dbReference type="Gene3D" id="3.40.50.2300">
    <property type="match status" value="1"/>
</dbReference>
<dbReference type="NCBIfam" id="TIGR00254">
    <property type="entry name" value="GGDEF"/>
    <property type="match status" value="1"/>
</dbReference>
<name>A0A1H7KFX1_9PROT</name>
<evidence type="ECO:0000313" key="8">
    <source>
        <dbReference type="Proteomes" id="UP000198620"/>
    </source>
</evidence>
<evidence type="ECO:0000259" key="5">
    <source>
        <dbReference type="PROSITE" id="PS50883"/>
    </source>
</evidence>
<feature type="domain" description="EAL" evidence="5">
    <location>
        <begin position="726"/>
        <end position="980"/>
    </location>
</feature>
<dbReference type="SUPFAM" id="SSF55781">
    <property type="entry name" value="GAF domain-like"/>
    <property type="match status" value="2"/>
</dbReference>
<feature type="modified residue" description="4-aspartylphosphate" evidence="3">
    <location>
        <position position="62"/>
    </location>
</feature>
<dbReference type="SMART" id="SM00448">
    <property type="entry name" value="REC"/>
    <property type="match status" value="1"/>
</dbReference>
<dbReference type="RefSeq" id="WP_245727781.1">
    <property type="nucleotide sequence ID" value="NZ_FOBH01000003.1"/>
</dbReference>
<evidence type="ECO:0000259" key="6">
    <source>
        <dbReference type="PROSITE" id="PS50887"/>
    </source>
</evidence>
<dbReference type="CDD" id="cd01948">
    <property type="entry name" value="EAL"/>
    <property type="match status" value="1"/>
</dbReference>
<feature type="domain" description="GGDEF" evidence="6">
    <location>
        <begin position="584"/>
        <end position="718"/>
    </location>
</feature>
<dbReference type="Pfam" id="PF00072">
    <property type="entry name" value="Response_reg"/>
    <property type="match status" value="1"/>
</dbReference>
<dbReference type="InterPro" id="IPR043128">
    <property type="entry name" value="Rev_trsase/Diguanyl_cyclase"/>
</dbReference>
<dbReference type="InterPro" id="IPR001633">
    <property type="entry name" value="EAL_dom"/>
</dbReference>
<dbReference type="InterPro" id="IPR035919">
    <property type="entry name" value="EAL_sf"/>
</dbReference>
<organism evidence="7 8">
    <name type="scientific">Nitrosovibrio tenuis</name>
    <dbReference type="NCBI Taxonomy" id="1233"/>
    <lineage>
        <taxon>Bacteria</taxon>
        <taxon>Pseudomonadati</taxon>
        <taxon>Pseudomonadota</taxon>
        <taxon>Betaproteobacteria</taxon>
        <taxon>Nitrosomonadales</taxon>
        <taxon>Nitrosomonadaceae</taxon>
        <taxon>Nitrosovibrio</taxon>
    </lineage>
</organism>
<accession>A0A1H7KFX1</accession>
<dbReference type="AlphaFoldDB" id="A0A1H7KFX1"/>
<dbReference type="Gene3D" id="3.30.70.270">
    <property type="match status" value="1"/>
</dbReference>
<evidence type="ECO:0000256" key="2">
    <source>
        <dbReference type="ARBA" id="ARBA00022777"/>
    </source>
</evidence>
<proteinExistence type="predicted"/>
<reference evidence="7 8" key="1">
    <citation type="submission" date="2016-10" db="EMBL/GenBank/DDBJ databases">
        <authorList>
            <person name="de Groot N.N."/>
        </authorList>
    </citation>
    <scope>NUCLEOTIDE SEQUENCE [LARGE SCALE GENOMIC DNA]</scope>
    <source>
        <strain evidence="7 8">Nv1</strain>
    </source>
</reference>
<gene>
    <name evidence="7" type="ORF">SAMN05216387_103217</name>
</gene>
<dbReference type="Gene3D" id="3.20.20.450">
    <property type="entry name" value="EAL domain"/>
    <property type="match status" value="1"/>
</dbReference>
<dbReference type="STRING" id="1233.SAMN05216387_103217"/>
<dbReference type="Pfam" id="PF13185">
    <property type="entry name" value="GAF_2"/>
    <property type="match status" value="2"/>
</dbReference>
<sequence>MTYDIQNKPSNAEILIAEDSPTQAEKLRYLLEEHGYSVVAVPNGKQALAAARRRKPALIVSDVMMPEMDGYTLCGQIKHDEQLKDIPVILLTSLSDIRDIMKGLECGADNFIRKPYDGEYLLSRISYLLMNLALRKNQKMQMGMEIYLGGQKHFITAERQQILDLLISIYEDAIRLNNELHARQVELAHSNHLLNGLYRIAEGLNQAVTEREVCEKALEYAMELPGLQAGWLYLENNNTFRLAAARVAPSTLSAMNTTDGVCECQRRFLAGELAQVTTIVGCKQLMEPGADASKSTSHASVPLRIRNRNRGILNLMGTQQDPFKENELEMFYGIGHQVSIALERAWLHEKMEHLVAQRTAALTTEISLRKEYETRIVRLNRIYSVLSGINTTIVRVREIQELFDDACRIAVDHGRFVFGWIGRFDAHTGNVTPMAQAGRDDGYLSQLSLDNVIESPGNSSLIAQALTQAQPAICNDLTDKRMHASHAAALEQGYHSMVVLPLTLDAQVIGMFALYAPETGFFDEEEMRLLIEMAGDISFAMDHLKKEERINYLAFFDAVTDLPNRALFLDRVDQRIRTGEHNHEVLSVIILDLERFSSINESLGHQAGDSLLRQLAQRLRQLLAETDILAHLSGDHFAIATSHEGESTTIAHVLDTVLLEIQNQPFLIGGQELHVSARAGTSSYPGDGRDTDTLLRHAETALKRAKLSGDRHLFYAPEFNARITEKLKLETKLRQALEQEQLVLHYQPKVNLKTGQISGLEALMRWRDPEIGLIPPLSFIPLLEETRMILEAGRWALGKAISDYRKWQAMGLNPPKIAVNVSPIQLRQNDFVEMVASVVEAAKDVEIGLEFEITESVIMQDIEANIQKLRRIREMNIEVAIDDFGTGYSSLSYIAKLPVNVLKIDRAFIINMGTNHDDFTIVSTIISLAHSLNLKVIAEGVETHEQASLLRALNCDDMQGYLFSPGVTSDKVEEFLRQKKTLSTPPRQ</sequence>
<dbReference type="SMART" id="SM00267">
    <property type="entry name" value="GGDEF"/>
    <property type="match status" value="1"/>
</dbReference>
<keyword evidence="1" id="KW-0808">Transferase</keyword>
<protein>
    <submittedName>
        <fullName evidence="7">Diguanylate cyclase (GGDEF) domain-containing protein</fullName>
    </submittedName>
</protein>
<dbReference type="PROSITE" id="PS50883">
    <property type="entry name" value="EAL"/>
    <property type="match status" value="1"/>
</dbReference>